<dbReference type="RefSeq" id="WP_331212337.1">
    <property type="nucleotide sequence ID" value="NZ_JAZGQK010000001.1"/>
</dbReference>
<organism evidence="1 2">
    <name type="scientific">Plantactinospora sonchi</name>
    <dbReference type="NCBI Taxonomy" id="1544735"/>
    <lineage>
        <taxon>Bacteria</taxon>
        <taxon>Bacillati</taxon>
        <taxon>Actinomycetota</taxon>
        <taxon>Actinomycetes</taxon>
        <taxon>Micromonosporales</taxon>
        <taxon>Micromonosporaceae</taxon>
        <taxon>Plantactinospora</taxon>
    </lineage>
</organism>
<dbReference type="Proteomes" id="UP001332243">
    <property type="component" value="Unassembled WGS sequence"/>
</dbReference>
<name>A0ABU7RL93_9ACTN</name>
<dbReference type="InterPro" id="IPR036894">
    <property type="entry name" value="YbaB-like_sf"/>
</dbReference>
<dbReference type="EMBL" id="JAZGQK010000001">
    <property type="protein sequence ID" value="MEE6257260.1"/>
    <property type="molecule type" value="Genomic_DNA"/>
</dbReference>
<dbReference type="Gene3D" id="3.30.1310.10">
    <property type="entry name" value="Nucleoid-associated protein YbaB-like domain"/>
    <property type="match status" value="1"/>
</dbReference>
<protein>
    <submittedName>
        <fullName evidence="1">YbaB/EbfC family nucleoid-associated protein</fullName>
    </submittedName>
</protein>
<keyword evidence="2" id="KW-1185">Reference proteome</keyword>
<sequence>MESSDRDANRALRARFDEVYGQYERLRSGLADLQGQLAAFRATESSDDGLVTATVGPRGQLIKLELDRRIYRDGDVNALAAKITTTVQRAADAASVGVQGLVGEYLPTGSGAADFLKDGDFGSLLRRSDAALREEAERRE</sequence>
<dbReference type="InterPro" id="IPR004401">
    <property type="entry name" value="YbaB/EbfC"/>
</dbReference>
<evidence type="ECO:0000313" key="2">
    <source>
        <dbReference type="Proteomes" id="UP001332243"/>
    </source>
</evidence>
<comment type="caution">
    <text evidence="1">The sequence shown here is derived from an EMBL/GenBank/DDBJ whole genome shotgun (WGS) entry which is preliminary data.</text>
</comment>
<accession>A0ABU7RL93</accession>
<gene>
    <name evidence="1" type="ORF">V1633_01995</name>
</gene>
<proteinExistence type="predicted"/>
<reference evidence="1 2" key="1">
    <citation type="submission" date="2024-01" db="EMBL/GenBank/DDBJ databases">
        <title>Genome insights into Plantactinospora sonchi sp. nov.</title>
        <authorList>
            <person name="Wang L."/>
        </authorList>
    </citation>
    <scope>NUCLEOTIDE SEQUENCE [LARGE SCALE GENOMIC DNA]</scope>
    <source>
        <strain evidence="1 2">NEAU-QY2</strain>
    </source>
</reference>
<dbReference type="SUPFAM" id="SSF82607">
    <property type="entry name" value="YbaB-like"/>
    <property type="match status" value="1"/>
</dbReference>
<evidence type="ECO:0000313" key="1">
    <source>
        <dbReference type="EMBL" id="MEE6257260.1"/>
    </source>
</evidence>
<dbReference type="Pfam" id="PF02575">
    <property type="entry name" value="YbaB_DNA_bd"/>
    <property type="match status" value="1"/>
</dbReference>